<dbReference type="Pfam" id="PF10604">
    <property type="entry name" value="Polyketide_cyc2"/>
    <property type="match status" value="1"/>
</dbReference>
<reference evidence="2" key="1">
    <citation type="journal article" date="2016" name="ISME J.">
        <title>Functional metagenomic screen reveals new and diverse microbial rhodopsins.</title>
        <authorList>
            <person name="Pushkarev A."/>
            <person name="Beja O."/>
        </authorList>
    </citation>
    <scope>NUCLEOTIDE SEQUENCE</scope>
</reference>
<dbReference type="Gene3D" id="3.30.530.20">
    <property type="match status" value="1"/>
</dbReference>
<accession>A0A0U2VXY2</accession>
<evidence type="ECO:0000256" key="1">
    <source>
        <dbReference type="SAM" id="SignalP"/>
    </source>
</evidence>
<sequence>MRSVTSLASAAASIVFISASAVAQEYVTIDMEIDIDKPAAEVWEKVGDYCGISEWLGLDCEITSGDGGMGSVRSLLGGRILEIMVAQTELSYGYTQPAVEGEFYNLYHGFMEARPLTDSTSKMLYTLTLDVSNLADQAAKDADIERRRGMFTNALRAMKELAEAD</sequence>
<protein>
    <submittedName>
        <fullName evidence="2">Putative polyketide cyclase/dehydrase and lipid transport</fullName>
    </submittedName>
</protein>
<proteinExistence type="predicted"/>
<dbReference type="EMBL" id="KT201088">
    <property type="protein sequence ID" value="ALS56144.1"/>
    <property type="molecule type" value="Genomic_DNA"/>
</dbReference>
<keyword evidence="1" id="KW-0732">Signal</keyword>
<dbReference type="InterPro" id="IPR023393">
    <property type="entry name" value="START-like_dom_sf"/>
</dbReference>
<dbReference type="SUPFAM" id="SSF55961">
    <property type="entry name" value="Bet v1-like"/>
    <property type="match status" value="1"/>
</dbReference>
<feature type="chain" id="PRO_5006833230" evidence="1">
    <location>
        <begin position="24"/>
        <end position="165"/>
    </location>
</feature>
<name>A0A0U2VXY2_9BACT</name>
<evidence type="ECO:0000313" key="2">
    <source>
        <dbReference type="EMBL" id="ALS56144.1"/>
    </source>
</evidence>
<dbReference type="InterPro" id="IPR019587">
    <property type="entry name" value="Polyketide_cyclase/dehydratase"/>
</dbReference>
<dbReference type="CDD" id="cd07821">
    <property type="entry name" value="PYR_PYL_RCAR_like"/>
    <property type="match status" value="1"/>
</dbReference>
<dbReference type="AlphaFoldDB" id="A0A0U2VXY2"/>
<feature type="signal peptide" evidence="1">
    <location>
        <begin position="1"/>
        <end position="23"/>
    </location>
</feature>
<organism evidence="2">
    <name type="scientific">uncultured bacterium EIL11C05</name>
    <dbReference type="NCBI Taxonomy" id="1768199"/>
    <lineage>
        <taxon>Bacteria</taxon>
        <taxon>environmental samples</taxon>
    </lineage>
</organism>